<organism evidence="2 3">
    <name type="scientific">Falsiroseomonas stagni DSM 19981</name>
    <dbReference type="NCBI Taxonomy" id="1123062"/>
    <lineage>
        <taxon>Bacteria</taxon>
        <taxon>Pseudomonadati</taxon>
        <taxon>Pseudomonadota</taxon>
        <taxon>Alphaproteobacteria</taxon>
        <taxon>Acetobacterales</taxon>
        <taxon>Roseomonadaceae</taxon>
        <taxon>Falsiroseomonas</taxon>
    </lineage>
</organism>
<feature type="chain" id="PRO_5011589673" description="Tetratricopeptide repeat-containing protein" evidence="1">
    <location>
        <begin position="19"/>
        <end position="84"/>
    </location>
</feature>
<dbReference type="STRING" id="1123062.SAMN02745775_101848"/>
<dbReference type="AlphaFoldDB" id="A0A1I3Y130"/>
<accession>A0A1I3Y130</accession>
<sequence>MRLPSLLFGVALAAPAIADQPLRVTTDSPEYCGLLAARLSAQQGADQQAMALAAEGLRLCDSGHIRTGIAKLRRALRAAHAQGG</sequence>
<protein>
    <recommendedName>
        <fullName evidence="4">Tetratricopeptide repeat-containing protein</fullName>
    </recommendedName>
</protein>
<evidence type="ECO:0008006" key="4">
    <source>
        <dbReference type="Google" id="ProtNLM"/>
    </source>
</evidence>
<keyword evidence="3" id="KW-1185">Reference proteome</keyword>
<dbReference type="OrthoDB" id="7275517at2"/>
<reference evidence="2 3" key="1">
    <citation type="submission" date="2016-10" db="EMBL/GenBank/DDBJ databases">
        <authorList>
            <person name="de Groot N.N."/>
        </authorList>
    </citation>
    <scope>NUCLEOTIDE SEQUENCE [LARGE SCALE GENOMIC DNA]</scope>
    <source>
        <strain evidence="2 3">DSM 19981</strain>
    </source>
</reference>
<feature type="signal peptide" evidence="1">
    <location>
        <begin position="1"/>
        <end position="18"/>
    </location>
</feature>
<evidence type="ECO:0000313" key="2">
    <source>
        <dbReference type="EMBL" id="SFK25544.1"/>
    </source>
</evidence>
<evidence type="ECO:0000313" key="3">
    <source>
        <dbReference type="Proteomes" id="UP000199473"/>
    </source>
</evidence>
<name>A0A1I3Y130_9PROT</name>
<dbReference type="Proteomes" id="UP000199473">
    <property type="component" value="Unassembled WGS sequence"/>
</dbReference>
<keyword evidence="1" id="KW-0732">Signal</keyword>
<gene>
    <name evidence="2" type="ORF">SAMN02745775_101848</name>
</gene>
<evidence type="ECO:0000256" key="1">
    <source>
        <dbReference type="SAM" id="SignalP"/>
    </source>
</evidence>
<dbReference type="RefSeq" id="WP_092955882.1">
    <property type="nucleotide sequence ID" value="NZ_FOSQ01000001.1"/>
</dbReference>
<dbReference type="EMBL" id="FOSQ01000001">
    <property type="protein sequence ID" value="SFK25544.1"/>
    <property type="molecule type" value="Genomic_DNA"/>
</dbReference>
<proteinExistence type="predicted"/>